<dbReference type="InterPro" id="IPR001478">
    <property type="entry name" value="PDZ"/>
</dbReference>
<evidence type="ECO:0000256" key="3">
    <source>
        <dbReference type="ARBA" id="ARBA00010541"/>
    </source>
</evidence>
<evidence type="ECO:0000256" key="15">
    <source>
        <dbReference type="PIRSR" id="PIRSR611782-2"/>
    </source>
</evidence>
<dbReference type="SMART" id="SM00228">
    <property type="entry name" value="PDZ"/>
    <property type="match status" value="2"/>
</dbReference>
<protein>
    <recommendedName>
        <fullName evidence="5">Probable periplasmic serine endoprotease DegP-like</fullName>
        <ecNumber evidence="4">3.4.21.107</ecNumber>
    </recommendedName>
    <alternativeName>
        <fullName evidence="13">Protease Do</fullName>
    </alternativeName>
</protein>
<dbReference type="PANTHER" id="PTHR22939:SF130">
    <property type="entry name" value="PERIPLASMIC SERINE ENDOPROTEASE DEGP-LIKE-RELATED"/>
    <property type="match status" value="1"/>
</dbReference>
<dbReference type="Pfam" id="PF13365">
    <property type="entry name" value="Trypsin_2"/>
    <property type="match status" value="1"/>
</dbReference>
<dbReference type="GO" id="GO:0042597">
    <property type="term" value="C:periplasmic space"/>
    <property type="evidence" value="ECO:0007669"/>
    <property type="project" value="UniProtKB-SubCell"/>
</dbReference>
<dbReference type="PRINTS" id="PR00834">
    <property type="entry name" value="PROTEASES2C"/>
</dbReference>
<keyword evidence="11" id="KW-0720">Serine protease</keyword>
<keyword evidence="9" id="KW-0574">Periplasm</keyword>
<dbReference type="Gene3D" id="2.40.10.120">
    <property type="match status" value="1"/>
</dbReference>
<evidence type="ECO:0000256" key="12">
    <source>
        <dbReference type="ARBA" id="ARBA00023016"/>
    </source>
</evidence>
<dbReference type="Proteomes" id="UP000315403">
    <property type="component" value="Unassembled WGS sequence"/>
</dbReference>
<evidence type="ECO:0000256" key="16">
    <source>
        <dbReference type="SAM" id="SignalP"/>
    </source>
</evidence>
<feature type="binding site" evidence="15">
    <location>
        <position position="131"/>
    </location>
    <ligand>
        <name>substrate</name>
    </ligand>
</feature>
<evidence type="ECO:0000256" key="6">
    <source>
        <dbReference type="ARBA" id="ARBA00022670"/>
    </source>
</evidence>
<dbReference type="EMBL" id="SZUV01000001">
    <property type="protein sequence ID" value="TQN52231.1"/>
    <property type="molecule type" value="Genomic_DNA"/>
</dbReference>
<proteinExistence type="inferred from homology"/>
<dbReference type="NCBIfam" id="TIGR02037">
    <property type="entry name" value="degP_htrA_DO"/>
    <property type="match status" value="1"/>
</dbReference>
<evidence type="ECO:0000256" key="2">
    <source>
        <dbReference type="ARBA" id="ARBA00004418"/>
    </source>
</evidence>
<accession>A0A543Q7C8</accession>
<evidence type="ECO:0000256" key="14">
    <source>
        <dbReference type="PIRSR" id="PIRSR611782-1"/>
    </source>
</evidence>
<feature type="binding site" evidence="15">
    <location>
        <begin position="232"/>
        <end position="234"/>
    </location>
    <ligand>
        <name>substrate</name>
    </ligand>
</feature>
<keyword evidence="10 18" id="KW-0378">Hydrolase</keyword>
<dbReference type="InterPro" id="IPR011782">
    <property type="entry name" value="Pept_S1C_Do"/>
</dbReference>
<dbReference type="Pfam" id="PF13180">
    <property type="entry name" value="PDZ_2"/>
    <property type="match status" value="1"/>
</dbReference>
<feature type="active site" description="Charge relay system" evidence="14">
    <location>
        <position position="234"/>
    </location>
</feature>
<keyword evidence="12" id="KW-0346">Stress response</keyword>
<feature type="signal peptide" evidence="16">
    <location>
        <begin position="1"/>
        <end position="33"/>
    </location>
</feature>
<evidence type="ECO:0000259" key="17">
    <source>
        <dbReference type="PROSITE" id="PS50106"/>
    </source>
</evidence>
<evidence type="ECO:0000313" key="18">
    <source>
        <dbReference type="EMBL" id="TQN52231.1"/>
    </source>
</evidence>
<evidence type="ECO:0000256" key="9">
    <source>
        <dbReference type="ARBA" id="ARBA00022764"/>
    </source>
</evidence>
<evidence type="ECO:0000256" key="1">
    <source>
        <dbReference type="ARBA" id="ARBA00001772"/>
    </source>
</evidence>
<evidence type="ECO:0000256" key="13">
    <source>
        <dbReference type="ARBA" id="ARBA00032850"/>
    </source>
</evidence>
<evidence type="ECO:0000256" key="10">
    <source>
        <dbReference type="ARBA" id="ARBA00022801"/>
    </source>
</evidence>
<dbReference type="InterPro" id="IPR009003">
    <property type="entry name" value="Peptidase_S1_PA"/>
</dbReference>
<dbReference type="PROSITE" id="PS50106">
    <property type="entry name" value="PDZ"/>
    <property type="match status" value="2"/>
</dbReference>
<keyword evidence="7 16" id="KW-0732">Signal</keyword>
<dbReference type="SUPFAM" id="SSF50494">
    <property type="entry name" value="Trypsin-like serine proteases"/>
    <property type="match status" value="1"/>
</dbReference>
<comment type="similarity">
    <text evidence="3">Belongs to the peptidase S1C family.</text>
</comment>
<feature type="domain" description="PDZ" evidence="17">
    <location>
        <begin position="427"/>
        <end position="484"/>
    </location>
</feature>
<dbReference type="PANTHER" id="PTHR22939">
    <property type="entry name" value="SERINE PROTEASE FAMILY S1C HTRA-RELATED"/>
    <property type="match status" value="1"/>
</dbReference>
<keyword evidence="8" id="KW-0677">Repeat</keyword>
<evidence type="ECO:0000256" key="5">
    <source>
        <dbReference type="ARBA" id="ARBA00013958"/>
    </source>
</evidence>
<sequence length="495" mass="51766">MNNRVLLRQRPMVALCVGLALGVGGMLPVAAVAAPTQASMVALPDFTPIVKQYGPAVVNISTTETKVARSAGSPFPPNSPLNQFFAPFFGAPGQPGSDQGEGAAPGHKYQVQSLGSGFIVSPDGYIVTAAHVVKGAQKIIVSLTNHHQYKAHLVGLSTRMDVALLKIDANNLPTVQIGDSGKLEVGQWVLAVGSPFGFENSVTQGVVSATARPLPDDPYIPFIQTDVPINPGNSGGPLFNMRGQVIGINDQIYTNSGGYMGLSFSIPINVAMDAVKQLKLHQKVHFGWLGVMIQDVSMDLAKSFHMKEPIGALVSQVVPDGPAAKAGLRPGDVIVSFDGHAIYNSGQLPPMVGALPAGFKAKLGIIRDGKPMTLNIVVESLPGDMDKAADKTAAPDAQTQKGEIKRLHIEVGPLTAEARKQLNVNTGVLVLGVAPGVAAEAGIRPGDVILQVAQQPVNNVSTLQKLVASLPAGQPVPVLVRRGDGSFYIVLSLPH</sequence>
<organism evidence="18 19">
    <name type="scientific">Acidithiobacillus thiooxidans ATCC 19377</name>
    <dbReference type="NCBI Taxonomy" id="637390"/>
    <lineage>
        <taxon>Bacteria</taxon>
        <taxon>Pseudomonadati</taxon>
        <taxon>Pseudomonadota</taxon>
        <taxon>Acidithiobacillia</taxon>
        <taxon>Acidithiobacillales</taxon>
        <taxon>Acidithiobacillaceae</taxon>
        <taxon>Acidithiobacillus</taxon>
    </lineage>
</organism>
<feature type="active site" description="Charge relay system" evidence="14">
    <location>
        <position position="131"/>
    </location>
</feature>
<dbReference type="InterPro" id="IPR001940">
    <property type="entry name" value="Peptidase_S1C"/>
</dbReference>
<evidence type="ECO:0000256" key="7">
    <source>
        <dbReference type="ARBA" id="ARBA00022729"/>
    </source>
</evidence>
<dbReference type="GO" id="GO:0006508">
    <property type="term" value="P:proteolysis"/>
    <property type="evidence" value="ECO:0007669"/>
    <property type="project" value="UniProtKB-KW"/>
</dbReference>
<evidence type="ECO:0000256" key="4">
    <source>
        <dbReference type="ARBA" id="ARBA00013035"/>
    </source>
</evidence>
<keyword evidence="6 18" id="KW-0645">Protease</keyword>
<comment type="caution">
    <text evidence="18">The sequence shown here is derived from an EMBL/GenBank/DDBJ whole genome shotgun (WGS) entry which is preliminary data.</text>
</comment>
<dbReference type="InterPro" id="IPR041489">
    <property type="entry name" value="PDZ_6"/>
</dbReference>
<name>A0A543Q7C8_ACITH</name>
<dbReference type="SUPFAM" id="SSF50156">
    <property type="entry name" value="PDZ domain-like"/>
    <property type="match status" value="2"/>
</dbReference>
<comment type="subcellular location">
    <subcellularLocation>
        <location evidence="2">Periplasm</location>
    </subcellularLocation>
</comment>
<gene>
    <name evidence="18" type="ORF">DLNHIDIE_02116</name>
</gene>
<dbReference type="Pfam" id="PF17820">
    <property type="entry name" value="PDZ_6"/>
    <property type="match status" value="1"/>
</dbReference>
<comment type="catalytic activity">
    <reaction evidence="1">
        <text>Acts on substrates that are at least partially unfolded. The cleavage site P1 residue is normally between a pair of hydrophobic residues, such as Val-|-Val.</text>
        <dbReference type="EC" id="3.4.21.107"/>
    </reaction>
</comment>
<dbReference type="CDD" id="cd10839">
    <property type="entry name" value="cpPDZ1_DegP-like"/>
    <property type="match status" value="1"/>
</dbReference>
<feature type="chain" id="PRO_5038795301" description="Probable periplasmic serine endoprotease DegP-like" evidence="16">
    <location>
        <begin position="34"/>
        <end position="495"/>
    </location>
</feature>
<reference evidence="18 19" key="1">
    <citation type="submission" date="2019-03" db="EMBL/GenBank/DDBJ databases">
        <title>New insights into Acidothiobacillus thiooxidans sulfur metabolism through coupled gene expression, solution geochemistry, microscopy and spectroscopy analyses.</title>
        <authorList>
            <person name="Camacho D."/>
            <person name="Frazao R."/>
            <person name="Fouillen A."/>
            <person name="Nanci A."/>
            <person name="Lang B.F."/>
            <person name="Apte S.C."/>
            <person name="Baron C."/>
            <person name="Warren L.A."/>
        </authorList>
    </citation>
    <scope>NUCLEOTIDE SEQUENCE [LARGE SCALE GENOMIC DNA]</scope>
    <source>
        <strain evidence="18 19">ATCC 19377</strain>
    </source>
</reference>
<dbReference type="AlphaFoldDB" id="A0A543Q7C8"/>
<feature type="active site" description="Charge relay system" evidence="14">
    <location>
        <position position="161"/>
    </location>
</feature>
<dbReference type="Gene3D" id="2.30.42.10">
    <property type="match status" value="2"/>
</dbReference>
<evidence type="ECO:0000256" key="8">
    <source>
        <dbReference type="ARBA" id="ARBA00022737"/>
    </source>
</evidence>
<dbReference type="GO" id="GO:0004252">
    <property type="term" value="F:serine-type endopeptidase activity"/>
    <property type="evidence" value="ECO:0007669"/>
    <property type="project" value="InterPro"/>
</dbReference>
<dbReference type="EC" id="3.4.21.107" evidence="4"/>
<evidence type="ECO:0000256" key="11">
    <source>
        <dbReference type="ARBA" id="ARBA00022825"/>
    </source>
</evidence>
<feature type="binding site" evidence="15">
    <location>
        <position position="161"/>
    </location>
    <ligand>
        <name>substrate</name>
    </ligand>
</feature>
<evidence type="ECO:0000313" key="19">
    <source>
        <dbReference type="Proteomes" id="UP000315403"/>
    </source>
</evidence>
<dbReference type="InterPro" id="IPR036034">
    <property type="entry name" value="PDZ_sf"/>
</dbReference>
<feature type="domain" description="PDZ" evidence="17">
    <location>
        <begin position="277"/>
        <end position="342"/>
    </location>
</feature>